<evidence type="ECO:0000256" key="4">
    <source>
        <dbReference type="ARBA" id="ARBA00023163"/>
    </source>
</evidence>
<comment type="subcellular location">
    <subcellularLocation>
        <location evidence="1">Nucleus</location>
    </subcellularLocation>
</comment>
<dbReference type="InterPro" id="IPR036955">
    <property type="entry name" value="AP2/ERF_dom_sf"/>
</dbReference>
<evidence type="ECO:0000256" key="1">
    <source>
        <dbReference type="ARBA" id="ARBA00004123"/>
    </source>
</evidence>
<dbReference type="FunFam" id="3.30.730.10:FF:000001">
    <property type="entry name" value="Ethylene-responsive transcription factor 2"/>
    <property type="match status" value="1"/>
</dbReference>
<feature type="region of interest" description="Disordered" evidence="6">
    <location>
        <begin position="199"/>
        <end position="241"/>
    </location>
</feature>
<dbReference type="PROSITE" id="PS51032">
    <property type="entry name" value="AP2_ERF"/>
    <property type="match status" value="1"/>
</dbReference>
<dbReference type="GO" id="GO:0003677">
    <property type="term" value="F:DNA binding"/>
    <property type="evidence" value="ECO:0007669"/>
    <property type="project" value="UniProtKB-KW"/>
</dbReference>
<keyword evidence="9" id="KW-1185">Reference proteome</keyword>
<dbReference type="GO" id="GO:0003700">
    <property type="term" value="F:DNA-binding transcription factor activity"/>
    <property type="evidence" value="ECO:0007669"/>
    <property type="project" value="InterPro"/>
</dbReference>
<keyword evidence="5" id="KW-0539">Nucleus</keyword>
<dbReference type="SMART" id="SM00380">
    <property type="entry name" value="AP2"/>
    <property type="match status" value="1"/>
</dbReference>
<evidence type="ECO:0000313" key="9">
    <source>
        <dbReference type="Proteomes" id="UP001177140"/>
    </source>
</evidence>
<proteinExistence type="predicted"/>
<evidence type="ECO:0000256" key="5">
    <source>
        <dbReference type="ARBA" id="ARBA00023242"/>
    </source>
</evidence>
<comment type="caution">
    <text evidence="8">The sequence shown here is derived from an EMBL/GenBank/DDBJ whole genome shotgun (WGS) entry which is preliminary data.</text>
</comment>
<protein>
    <recommendedName>
        <fullName evidence="7">AP2/ERF domain-containing protein</fullName>
    </recommendedName>
</protein>
<keyword evidence="4" id="KW-0804">Transcription</keyword>
<dbReference type="GO" id="GO:0005634">
    <property type="term" value="C:nucleus"/>
    <property type="evidence" value="ECO:0007669"/>
    <property type="project" value="UniProtKB-SubCell"/>
</dbReference>
<dbReference type="PRINTS" id="PR00367">
    <property type="entry name" value="ETHRSPELEMNT"/>
</dbReference>
<dbReference type="AlphaFoldDB" id="A0AA41SIF1"/>
<evidence type="ECO:0000256" key="3">
    <source>
        <dbReference type="ARBA" id="ARBA00023125"/>
    </source>
</evidence>
<evidence type="ECO:0000256" key="2">
    <source>
        <dbReference type="ARBA" id="ARBA00023015"/>
    </source>
</evidence>
<organism evidence="8 9">
    <name type="scientific">Papaver nudicaule</name>
    <name type="common">Iceland poppy</name>
    <dbReference type="NCBI Taxonomy" id="74823"/>
    <lineage>
        <taxon>Eukaryota</taxon>
        <taxon>Viridiplantae</taxon>
        <taxon>Streptophyta</taxon>
        <taxon>Embryophyta</taxon>
        <taxon>Tracheophyta</taxon>
        <taxon>Spermatophyta</taxon>
        <taxon>Magnoliopsida</taxon>
        <taxon>Ranunculales</taxon>
        <taxon>Papaveraceae</taxon>
        <taxon>Papaveroideae</taxon>
        <taxon>Papaver</taxon>
    </lineage>
</organism>
<feature type="domain" description="AP2/ERF" evidence="7">
    <location>
        <begin position="107"/>
        <end position="165"/>
    </location>
</feature>
<dbReference type="InterPro" id="IPR001471">
    <property type="entry name" value="AP2/ERF_dom"/>
</dbReference>
<dbReference type="GO" id="GO:0009873">
    <property type="term" value="P:ethylene-activated signaling pathway"/>
    <property type="evidence" value="ECO:0007669"/>
    <property type="project" value="InterPro"/>
</dbReference>
<dbReference type="SUPFAM" id="SSF54171">
    <property type="entry name" value="DNA-binding domain"/>
    <property type="match status" value="1"/>
</dbReference>
<dbReference type="Proteomes" id="UP001177140">
    <property type="component" value="Unassembled WGS sequence"/>
</dbReference>
<dbReference type="Gene3D" id="3.30.730.10">
    <property type="entry name" value="AP2/ERF domain"/>
    <property type="match status" value="1"/>
</dbReference>
<dbReference type="Pfam" id="PF00847">
    <property type="entry name" value="AP2"/>
    <property type="match status" value="1"/>
</dbReference>
<keyword evidence="3" id="KW-0238">DNA-binding</keyword>
<dbReference type="InterPro" id="IPR044808">
    <property type="entry name" value="ERF_plant"/>
</dbReference>
<dbReference type="PANTHER" id="PTHR31190">
    <property type="entry name" value="DNA-BINDING DOMAIN"/>
    <property type="match status" value="1"/>
</dbReference>
<evidence type="ECO:0000256" key="6">
    <source>
        <dbReference type="SAM" id="MobiDB-lite"/>
    </source>
</evidence>
<keyword evidence="2" id="KW-0805">Transcription regulation</keyword>
<evidence type="ECO:0000259" key="7">
    <source>
        <dbReference type="PROSITE" id="PS51032"/>
    </source>
</evidence>
<reference evidence="8" key="1">
    <citation type="submission" date="2022-03" db="EMBL/GenBank/DDBJ databases">
        <title>A functionally conserved STORR gene fusion in Papaver species that diverged 16.8 million years ago.</title>
        <authorList>
            <person name="Catania T."/>
        </authorList>
    </citation>
    <scope>NUCLEOTIDE SEQUENCE</scope>
    <source>
        <strain evidence="8">S-191538</strain>
    </source>
</reference>
<accession>A0AA41SIF1</accession>
<dbReference type="InterPro" id="IPR016177">
    <property type="entry name" value="DNA-bd_dom_sf"/>
</dbReference>
<dbReference type="CDD" id="cd00018">
    <property type="entry name" value="AP2"/>
    <property type="match status" value="1"/>
</dbReference>
<name>A0AA41SIF1_PAPNU</name>
<dbReference type="PANTHER" id="PTHR31190:SF72">
    <property type="entry name" value="AP2 DOMAIN CONTAINING PROTEIN, EXPRESSED"/>
    <property type="match status" value="1"/>
</dbReference>
<dbReference type="EMBL" id="JAJJMA010163522">
    <property type="protein sequence ID" value="MCL7036026.1"/>
    <property type="molecule type" value="Genomic_DNA"/>
</dbReference>
<gene>
    <name evidence="8" type="ORF">MKW94_010468</name>
</gene>
<sequence length="264" mass="29170">MDSSFLQPQQFFGFSPESSPMDSSFLHSQQFFGFSPESSSITTSSPPVDGFQKVLPFNENDSEEVLLFNVLAEADQVKQEIIPEEVSMVSNKLSSTVEEIKTTKEKAYRGVRRRPWGKFAAEIRDSTRNGVRVWLGTFDGAEAAALAYDQAAFATKGSMATLNFSVDRVRDSLEDIKYSLEDGSSPVLALKKCHSLKKKSTSEINKKRGSLKKSTSMGNETREVIHSSSLQSSSSTSSSSSIDHNLVEFEDLGIEILDELLSCY</sequence>
<feature type="compositionally biased region" description="Low complexity" evidence="6">
    <location>
        <begin position="227"/>
        <end position="241"/>
    </location>
</feature>
<evidence type="ECO:0000313" key="8">
    <source>
        <dbReference type="EMBL" id="MCL7036026.1"/>
    </source>
</evidence>